<evidence type="ECO:0000313" key="4">
    <source>
        <dbReference type="EMBL" id="MFD0923970.1"/>
    </source>
</evidence>
<comment type="similarity">
    <text evidence="1">Belongs to the peptidase S13 family.</text>
</comment>
<dbReference type="Pfam" id="PF02113">
    <property type="entry name" value="Peptidase_S13"/>
    <property type="match status" value="1"/>
</dbReference>
<dbReference type="Gene3D" id="3.50.80.20">
    <property type="entry name" value="D-Ala-D-Ala carboxypeptidase C, peptidase S13"/>
    <property type="match status" value="1"/>
</dbReference>
<dbReference type="GO" id="GO:0009002">
    <property type="term" value="F:serine-type D-Ala-D-Ala carboxypeptidase activity"/>
    <property type="evidence" value="ECO:0007669"/>
    <property type="project" value="UniProtKB-EC"/>
</dbReference>
<dbReference type="InterPro" id="IPR000667">
    <property type="entry name" value="Peptidase_S13"/>
</dbReference>
<proteinExistence type="inferred from homology"/>
<dbReference type="PANTHER" id="PTHR30023">
    <property type="entry name" value="D-ALANYL-D-ALANINE CARBOXYPEPTIDASE"/>
    <property type="match status" value="1"/>
</dbReference>
<organism evidence="4 5">
    <name type="scientific">Saccharopolyspora rosea</name>
    <dbReference type="NCBI Taxonomy" id="524884"/>
    <lineage>
        <taxon>Bacteria</taxon>
        <taxon>Bacillati</taxon>
        <taxon>Actinomycetota</taxon>
        <taxon>Actinomycetes</taxon>
        <taxon>Pseudonocardiales</taxon>
        <taxon>Pseudonocardiaceae</taxon>
        <taxon>Saccharopolyspora</taxon>
    </lineage>
</organism>
<dbReference type="InterPro" id="IPR012338">
    <property type="entry name" value="Beta-lactam/transpept-like"/>
</dbReference>
<evidence type="ECO:0000313" key="5">
    <source>
        <dbReference type="Proteomes" id="UP001597018"/>
    </source>
</evidence>
<dbReference type="PRINTS" id="PR00922">
    <property type="entry name" value="DADACBPTASE3"/>
</dbReference>
<dbReference type="Proteomes" id="UP001597018">
    <property type="component" value="Unassembled WGS sequence"/>
</dbReference>
<dbReference type="NCBIfam" id="TIGR00666">
    <property type="entry name" value="PBP4"/>
    <property type="match status" value="1"/>
</dbReference>
<gene>
    <name evidence="4" type="primary">dacB</name>
    <name evidence="4" type="ORF">ACFQ16_29850</name>
</gene>
<protein>
    <submittedName>
        <fullName evidence="4">D-alanyl-D-alanine carboxypeptidase/D-alanyl-D-alanine-endopeptidase</fullName>
        <ecNumber evidence="4">3.4.16.4</ecNumber>
    </submittedName>
</protein>
<feature type="signal peptide" evidence="3">
    <location>
        <begin position="1"/>
        <end position="25"/>
    </location>
</feature>
<reference evidence="5" key="1">
    <citation type="journal article" date="2019" name="Int. J. Syst. Evol. Microbiol.">
        <title>The Global Catalogue of Microorganisms (GCM) 10K type strain sequencing project: providing services to taxonomists for standard genome sequencing and annotation.</title>
        <authorList>
            <consortium name="The Broad Institute Genomics Platform"/>
            <consortium name="The Broad Institute Genome Sequencing Center for Infectious Disease"/>
            <person name="Wu L."/>
            <person name="Ma J."/>
        </authorList>
    </citation>
    <scope>NUCLEOTIDE SEQUENCE [LARGE SCALE GENOMIC DNA]</scope>
    <source>
        <strain evidence="5">CCUG 56401</strain>
    </source>
</reference>
<keyword evidence="2 4" id="KW-0378">Hydrolase</keyword>
<keyword evidence="4" id="KW-0121">Carboxypeptidase</keyword>
<dbReference type="EC" id="3.4.16.4" evidence="4"/>
<dbReference type="SUPFAM" id="SSF56601">
    <property type="entry name" value="beta-lactamase/transpeptidase-like"/>
    <property type="match status" value="1"/>
</dbReference>
<accession>A0ABW3G361</accession>
<evidence type="ECO:0000256" key="1">
    <source>
        <dbReference type="ARBA" id="ARBA00006096"/>
    </source>
</evidence>
<feature type="chain" id="PRO_5045693504" evidence="3">
    <location>
        <begin position="26"/>
        <end position="516"/>
    </location>
</feature>
<evidence type="ECO:0000256" key="3">
    <source>
        <dbReference type="SAM" id="SignalP"/>
    </source>
</evidence>
<keyword evidence="4" id="KW-0645">Protease</keyword>
<comment type="caution">
    <text evidence="4">The sequence shown here is derived from an EMBL/GenBank/DDBJ whole genome shotgun (WGS) entry which is preliminary data.</text>
</comment>
<name>A0ABW3G361_9PSEU</name>
<dbReference type="Gene3D" id="3.40.710.10">
    <property type="entry name" value="DD-peptidase/beta-lactamase superfamily"/>
    <property type="match status" value="2"/>
</dbReference>
<keyword evidence="5" id="KW-1185">Reference proteome</keyword>
<dbReference type="PANTHER" id="PTHR30023:SF0">
    <property type="entry name" value="PENICILLIN-SENSITIVE CARBOXYPEPTIDASE A"/>
    <property type="match status" value="1"/>
</dbReference>
<keyword evidence="3" id="KW-0732">Signal</keyword>
<dbReference type="RefSeq" id="WP_263248772.1">
    <property type="nucleotide sequence ID" value="NZ_BAABLT010000004.1"/>
</dbReference>
<sequence length="516" mass="54109">MRRWWGVAVGAAVALVLPFAATSGAAPGGPDALRADLDRILADPRLDGAHAGVVVRDPETDQVLYSRQAGYRVTPASNAKLFTAAAALEALGPDYRFRTDVVSDARRSGPVLDGDLFLRGTGDPTVLAADYDRLAAQVADSGIREVRGTLRTDATWFDDVPLGAGWAWDDEPYYYAAPVSALTAAPDTDFDAGSAKVRVTPTTPGKPADLALEPSTGVVQLENRTTTAAQGARPNVTVERGHGSSRVVVSGTVPAGGAPSEDFTSVPDPAAYAADLFTRALAAHGVSVRPGAPGAAPAGARALAARESMPLRDLLVPFLKLSNNEHAEVLVKSMGRVLRGQGTWDAGLAVLSEKLRGLGVDPRVLRMVDGSGLSALDAVTPEQLTLLLDNARQRPWFREFQDALPVAGEQDRMVGGTLRNRMGGTPAAGNVHAKTGSMTGVTSLSGYVTGADRRPLVFSVVFNDFVADPPNDLQDAIAVRLAQYDGANDQARGVPAVPHPRTSAERGLECSWVKGC</sequence>
<evidence type="ECO:0000256" key="2">
    <source>
        <dbReference type="ARBA" id="ARBA00022801"/>
    </source>
</evidence>
<dbReference type="EMBL" id="JBHTIW010000050">
    <property type="protein sequence ID" value="MFD0923970.1"/>
    <property type="molecule type" value="Genomic_DNA"/>
</dbReference>